<comment type="subcellular location">
    <subcellularLocation>
        <location evidence="1 7">Nucleus</location>
    </subcellularLocation>
</comment>
<accession>A0AAV9P952</accession>
<reference evidence="10 11" key="1">
    <citation type="submission" date="2023-08" db="EMBL/GenBank/DDBJ databases">
        <title>Black Yeasts Isolated from many extreme environments.</title>
        <authorList>
            <person name="Coleine C."/>
            <person name="Stajich J.E."/>
            <person name="Selbmann L."/>
        </authorList>
    </citation>
    <scope>NUCLEOTIDE SEQUENCE [LARGE SCALE GENOMIC DNA]</scope>
    <source>
        <strain evidence="10 11">CCFEE 5935</strain>
    </source>
</reference>
<dbReference type="PANTHER" id="PTHR13220">
    <property type="entry name" value="TIMELESS INTERACTING-RELATED"/>
    <property type="match status" value="1"/>
</dbReference>
<keyword evidence="6 7" id="KW-0131">Cell cycle</keyword>
<evidence type="ECO:0000256" key="1">
    <source>
        <dbReference type="ARBA" id="ARBA00004123"/>
    </source>
</evidence>
<proteinExistence type="inferred from homology"/>
<evidence type="ECO:0000256" key="7">
    <source>
        <dbReference type="RuleBase" id="RU366049"/>
    </source>
</evidence>
<feature type="compositionally biased region" description="Basic and acidic residues" evidence="8">
    <location>
        <begin position="147"/>
        <end position="161"/>
    </location>
</feature>
<comment type="function">
    <text evidence="7">Plays an important role in the control of DNA replication and the maintenance of replication fork stability.</text>
</comment>
<evidence type="ECO:0000256" key="4">
    <source>
        <dbReference type="ARBA" id="ARBA00022880"/>
    </source>
</evidence>
<dbReference type="AlphaFoldDB" id="A0AAV9P952"/>
<keyword evidence="3 7" id="KW-0227">DNA damage</keyword>
<dbReference type="GO" id="GO:0031298">
    <property type="term" value="C:replication fork protection complex"/>
    <property type="evidence" value="ECO:0007669"/>
    <property type="project" value="TreeGrafter"/>
</dbReference>
<evidence type="ECO:0000256" key="6">
    <source>
        <dbReference type="ARBA" id="ARBA00023306"/>
    </source>
</evidence>
<keyword evidence="4" id="KW-0236">DNA replication inhibitor</keyword>
<dbReference type="InterPro" id="IPR012923">
    <property type="entry name" value="Csm3"/>
</dbReference>
<feature type="compositionally biased region" description="Acidic residues" evidence="8">
    <location>
        <begin position="242"/>
        <end position="251"/>
    </location>
</feature>
<dbReference type="InterPro" id="IPR040038">
    <property type="entry name" value="TIPIN/Csm3/Swi3"/>
</dbReference>
<comment type="caution">
    <text evidence="10">The sequence shown here is derived from an EMBL/GenBank/DDBJ whole genome shotgun (WGS) entry which is preliminary data.</text>
</comment>
<evidence type="ECO:0000313" key="10">
    <source>
        <dbReference type="EMBL" id="KAK5169470.1"/>
    </source>
</evidence>
<dbReference type="Proteomes" id="UP001337655">
    <property type="component" value="Unassembled WGS sequence"/>
</dbReference>
<evidence type="ECO:0000256" key="8">
    <source>
        <dbReference type="SAM" id="MobiDB-lite"/>
    </source>
</evidence>
<feature type="compositionally biased region" description="Low complexity" evidence="8">
    <location>
        <begin position="194"/>
        <end position="203"/>
    </location>
</feature>
<dbReference type="PANTHER" id="PTHR13220:SF11">
    <property type="entry name" value="TIMELESS-INTERACTING PROTEIN"/>
    <property type="match status" value="1"/>
</dbReference>
<evidence type="ECO:0000256" key="5">
    <source>
        <dbReference type="ARBA" id="ARBA00023242"/>
    </source>
</evidence>
<dbReference type="GO" id="GO:0031297">
    <property type="term" value="P:replication fork processing"/>
    <property type="evidence" value="ECO:0007669"/>
    <property type="project" value="UniProtKB-UniRule"/>
</dbReference>
<gene>
    <name evidence="10" type="primary">CSM3</name>
    <name evidence="10" type="ORF">LTR77_005446</name>
</gene>
<dbReference type="RefSeq" id="XP_064658816.1">
    <property type="nucleotide sequence ID" value="XM_064802691.1"/>
</dbReference>
<dbReference type="GO" id="GO:0043111">
    <property type="term" value="P:replication fork arrest"/>
    <property type="evidence" value="ECO:0007669"/>
    <property type="project" value="TreeGrafter"/>
</dbReference>
<evidence type="ECO:0000256" key="3">
    <source>
        <dbReference type="ARBA" id="ARBA00022763"/>
    </source>
</evidence>
<feature type="compositionally biased region" description="Low complexity" evidence="8">
    <location>
        <begin position="216"/>
        <end position="231"/>
    </location>
</feature>
<evidence type="ECO:0000313" key="11">
    <source>
        <dbReference type="Proteomes" id="UP001337655"/>
    </source>
</evidence>
<name>A0AAV9P952_9PEZI</name>
<dbReference type="GO" id="GO:0003677">
    <property type="term" value="F:DNA binding"/>
    <property type="evidence" value="ECO:0007669"/>
    <property type="project" value="TreeGrafter"/>
</dbReference>
<keyword evidence="11" id="KW-1185">Reference proteome</keyword>
<organism evidence="10 11">
    <name type="scientific">Saxophila tyrrhenica</name>
    <dbReference type="NCBI Taxonomy" id="1690608"/>
    <lineage>
        <taxon>Eukaryota</taxon>
        <taxon>Fungi</taxon>
        <taxon>Dikarya</taxon>
        <taxon>Ascomycota</taxon>
        <taxon>Pezizomycotina</taxon>
        <taxon>Dothideomycetes</taxon>
        <taxon>Dothideomycetidae</taxon>
        <taxon>Mycosphaerellales</taxon>
        <taxon>Extremaceae</taxon>
        <taxon>Saxophila</taxon>
    </lineage>
</organism>
<dbReference type="GO" id="GO:0000076">
    <property type="term" value="P:DNA replication checkpoint signaling"/>
    <property type="evidence" value="ECO:0007669"/>
    <property type="project" value="UniProtKB-UniRule"/>
</dbReference>
<evidence type="ECO:0000256" key="2">
    <source>
        <dbReference type="ARBA" id="ARBA00006075"/>
    </source>
</evidence>
<dbReference type="EMBL" id="JAVRRT010000008">
    <property type="protein sequence ID" value="KAK5169470.1"/>
    <property type="molecule type" value="Genomic_DNA"/>
</dbReference>
<dbReference type="GeneID" id="89926787"/>
<dbReference type="GO" id="GO:0006974">
    <property type="term" value="P:DNA damage response"/>
    <property type="evidence" value="ECO:0007669"/>
    <property type="project" value="UniProtKB-KW"/>
</dbReference>
<comment type="similarity">
    <text evidence="2 7">Belongs to the CSM3 family.</text>
</comment>
<feature type="domain" description="Chromosome segregation in meiosis protein 3" evidence="9">
    <location>
        <begin position="63"/>
        <end position="145"/>
    </location>
</feature>
<feature type="region of interest" description="Disordered" evidence="8">
    <location>
        <begin position="147"/>
        <end position="294"/>
    </location>
</feature>
<dbReference type="Pfam" id="PF07962">
    <property type="entry name" value="Swi3"/>
    <property type="match status" value="1"/>
</dbReference>
<sequence length="294" mass="32486">MGAEDRATPDDLDNLFNYDKAVDDFLKDLPIDKDQNHTTAANEPTKNIDEEITVKKKRKPVPKLDESLLQSEKGLPRLRKITKTRLKFKGKGHEFSDMSRLLNTYQLWLDELYPRVKFRDGLAMVEKLGHSKRMQVMRRAWLDETKPGADARELSPERGEDVVMSGGLGRESVPAEDGGAREGSLSGSRSPADGAQEGAGQAQRSDDAPDDDELDALMADEAAAATAKPATSQPQQRKGPFDDDDDDDDLDALMAEQSASNHDRTATPAPPQRNGETSHDYADDEEAMADMGMW</sequence>
<protein>
    <recommendedName>
        <fullName evidence="7">Chromosome segregation in meiosis protein</fullName>
    </recommendedName>
</protein>
<keyword evidence="5 7" id="KW-0539">Nucleus</keyword>
<evidence type="ECO:0000259" key="9">
    <source>
        <dbReference type="Pfam" id="PF07962"/>
    </source>
</evidence>